<protein>
    <submittedName>
        <fullName evidence="1">Uncharacterized protein</fullName>
    </submittedName>
</protein>
<dbReference type="Proteomes" id="UP000265520">
    <property type="component" value="Unassembled WGS sequence"/>
</dbReference>
<name>A0A392UUN4_9FABA</name>
<gene>
    <name evidence="1" type="ORF">A2U01_0099970</name>
</gene>
<organism evidence="1 2">
    <name type="scientific">Trifolium medium</name>
    <dbReference type="NCBI Taxonomy" id="97028"/>
    <lineage>
        <taxon>Eukaryota</taxon>
        <taxon>Viridiplantae</taxon>
        <taxon>Streptophyta</taxon>
        <taxon>Embryophyta</taxon>
        <taxon>Tracheophyta</taxon>
        <taxon>Spermatophyta</taxon>
        <taxon>Magnoliopsida</taxon>
        <taxon>eudicotyledons</taxon>
        <taxon>Gunneridae</taxon>
        <taxon>Pentapetalae</taxon>
        <taxon>rosids</taxon>
        <taxon>fabids</taxon>
        <taxon>Fabales</taxon>
        <taxon>Fabaceae</taxon>
        <taxon>Papilionoideae</taxon>
        <taxon>50 kb inversion clade</taxon>
        <taxon>NPAAA clade</taxon>
        <taxon>Hologalegina</taxon>
        <taxon>IRL clade</taxon>
        <taxon>Trifolieae</taxon>
        <taxon>Trifolium</taxon>
    </lineage>
</organism>
<keyword evidence="2" id="KW-1185">Reference proteome</keyword>
<sequence>VDGASRQSVRNAVAGRFGQWRVAHLHLARRAPSLFVMRDAQDGWRGAPK</sequence>
<reference evidence="1 2" key="1">
    <citation type="journal article" date="2018" name="Front. Plant Sci.">
        <title>Red Clover (Trifolium pratense) and Zigzag Clover (T. medium) - A Picture of Genomic Similarities and Differences.</title>
        <authorList>
            <person name="Dluhosova J."/>
            <person name="Istvanek J."/>
            <person name="Nedelnik J."/>
            <person name="Repkova J."/>
        </authorList>
    </citation>
    <scope>NUCLEOTIDE SEQUENCE [LARGE SCALE GENOMIC DNA]</scope>
    <source>
        <strain evidence="2">cv. 10/8</strain>
        <tissue evidence="1">Leaf</tissue>
    </source>
</reference>
<accession>A0A392UUN4</accession>
<feature type="non-terminal residue" evidence="1">
    <location>
        <position position="1"/>
    </location>
</feature>
<dbReference type="AlphaFoldDB" id="A0A392UUN4"/>
<comment type="caution">
    <text evidence="1">The sequence shown here is derived from an EMBL/GenBank/DDBJ whole genome shotgun (WGS) entry which is preliminary data.</text>
</comment>
<evidence type="ECO:0000313" key="1">
    <source>
        <dbReference type="EMBL" id="MCI78699.1"/>
    </source>
</evidence>
<proteinExistence type="predicted"/>
<dbReference type="EMBL" id="LXQA010956668">
    <property type="protein sequence ID" value="MCI78699.1"/>
    <property type="molecule type" value="Genomic_DNA"/>
</dbReference>
<evidence type="ECO:0000313" key="2">
    <source>
        <dbReference type="Proteomes" id="UP000265520"/>
    </source>
</evidence>